<dbReference type="AlphaFoldDB" id="A0A0L8LF86"/>
<evidence type="ECO:0000256" key="1">
    <source>
        <dbReference type="SAM" id="MobiDB-lite"/>
    </source>
</evidence>
<accession>A0A0L8LF86</accession>
<sequence length="127" mass="13009">MPASPVAAPEPRTEDRTARLLAEVTAAPPPSEAPIAAYLVGSLGPRGRLDASVDEVAALGLHESAVSRAVAGRVALLPCRRALPLAGYCTGRTSRPPVTASRWPPPSRERRTGGGGRGGRVSGALGR</sequence>
<feature type="region of interest" description="Disordered" evidence="1">
    <location>
        <begin position="88"/>
        <end position="127"/>
    </location>
</feature>
<comment type="caution">
    <text evidence="2">The sequence shown here is derived from an EMBL/GenBank/DDBJ whole genome shotgun (WGS) entry which is preliminary data.</text>
</comment>
<feature type="compositionally biased region" description="Gly residues" evidence="1">
    <location>
        <begin position="113"/>
        <end position="127"/>
    </location>
</feature>
<gene>
    <name evidence="2" type="ORF">ADK34_00680</name>
</gene>
<evidence type="ECO:0000313" key="3">
    <source>
        <dbReference type="Proteomes" id="UP000037023"/>
    </source>
</evidence>
<name>A0A0L8LF86_STRVR</name>
<reference evidence="2 3" key="1">
    <citation type="submission" date="2015-06" db="EMBL/GenBank/DDBJ databases">
        <authorList>
            <person name="Hoefler B.C."/>
            <person name="Straight P.D."/>
        </authorList>
    </citation>
    <scope>NUCLEOTIDE SEQUENCE [LARGE SCALE GENOMIC DNA]</scope>
    <source>
        <strain evidence="2 3">NRRL 3427</strain>
    </source>
</reference>
<dbReference type="EMBL" id="LGUP01000001">
    <property type="protein sequence ID" value="KOG36775.1"/>
    <property type="molecule type" value="Genomic_DNA"/>
</dbReference>
<dbReference type="PATRIC" id="fig|1938.6.peg.146"/>
<dbReference type="Proteomes" id="UP000037023">
    <property type="component" value="Unassembled WGS sequence"/>
</dbReference>
<organism evidence="2 3">
    <name type="scientific">Streptomyces viridochromogenes</name>
    <dbReference type="NCBI Taxonomy" id="1938"/>
    <lineage>
        <taxon>Bacteria</taxon>
        <taxon>Bacillati</taxon>
        <taxon>Actinomycetota</taxon>
        <taxon>Actinomycetes</taxon>
        <taxon>Kitasatosporales</taxon>
        <taxon>Streptomycetaceae</taxon>
        <taxon>Streptomyces</taxon>
    </lineage>
</organism>
<proteinExistence type="predicted"/>
<evidence type="ECO:0000313" key="2">
    <source>
        <dbReference type="EMBL" id="KOG36775.1"/>
    </source>
</evidence>
<protein>
    <submittedName>
        <fullName evidence="2">Uncharacterized protein</fullName>
    </submittedName>
</protein>
<dbReference type="RefSeq" id="WP_037944138.1">
    <property type="nucleotide sequence ID" value="NZ_LGUP01000001.1"/>
</dbReference>